<dbReference type="InParanoid" id="A0A672L8Q0"/>
<reference evidence="2" key="1">
    <citation type="submission" date="2025-08" db="UniProtKB">
        <authorList>
            <consortium name="Ensembl"/>
        </authorList>
    </citation>
    <scope>IDENTIFICATION</scope>
</reference>
<evidence type="ECO:0000256" key="1">
    <source>
        <dbReference type="SAM" id="MobiDB-lite"/>
    </source>
</evidence>
<organism evidence="2 3">
    <name type="scientific">Sinocyclocheilus grahami</name>
    <name type="common">Dianchi golden-line fish</name>
    <name type="synonym">Barbus grahami</name>
    <dbReference type="NCBI Taxonomy" id="75366"/>
    <lineage>
        <taxon>Eukaryota</taxon>
        <taxon>Metazoa</taxon>
        <taxon>Chordata</taxon>
        <taxon>Craniata</taxon>
        <taxon>Vertebrata</taxon>
        <taxon>Euteleostomi</taxon>
        <taxon>Actinopterygii</taxon>
        <taxon>Neopterygii</taxon>
        <taxon>Teleostei</taxon>
        <taxon>Ostariophysi</taxon>
        <taxon>Cypriniformes</taxon>
        <taxon>Cyprinidae</taxon>
        <taxon>Cyprininae</taxon>
        <taxon>Sinocyclocheilus</taxon>
    </lineage>
</organism>
<accession>A0A672L8Q0</accession>
<evidence type="ECO:0000313" key="2">
    <source>
        <dbReference type="Ensembl" id="ENSSGRP00000020740.1"/>
    </source>
</evidence>
<proteinExistence type="predicted"/>
<keyword evidence="3" id="KW-1185">Reference proteome</keyword>
<dbReference type="Ensembl" id="ENSSGRT00000022396.1">
    <property type="protein sequence ID" value="ENSSGRP00000020740.1"/>
    <property type="gene ID" value="ENSSGRG00000012495.1"/>
</dbReference>
<name>A0A672L8Q0_SINGR</name>
<evidence type="ECO:0000313" key="3">
    <source>
        <dbReference type="Proteomes" id="UP000472262"/>
    </source>
</evidence>
<reference evidence="2" key="2">
    <citation type="submission" date="2025-09" db="UniProtKB">
        <authorList>
            <consortium name="Ensembl"/>
        </authorList>
    </citation>
    <scope>IDENTIFICATION</scope>
</reference>
<feature type="compositionally biased region" description="Basic and acidic residues" evidence="1">
    <location>
        <begin position="49"/>
        <end position="59"/>
    </location>
</feature>
<protein>
    <submittedName>
        <fullName evidence="2">Uncharacterized protein</fullName>
    </submittedName>
</protein>
<sequence length="59" mass="6831">LTDTENCCNMINRRGRRLVINEKRVAGRYNELAVKFINDGVNKSEGSQEEQKQRSEFQG</sequence>
<dbReference type="Proteomes" id="UP000472262">
    <property type="component" value="Unassembled WGS sequence"/>
</dbReference>
<feature type="region of interest" description="Disordered" evidence="1">
    <location>
        <begin position="40"/>
        <end position="59"/>
    </location>
</feature>
<dbReference type="AlphaFoldDB" id="A0A672L8Q0"/>